<dbReference type="GO" id="GO:0010073">
    <property type="term" value="P:meristem maintenance"/>
    <property type="evidence" value="ECO:0007669"/>
    <property type="project" value="InterPro"/>
</dbReference>
<comment type="caution">
    <text evidence="2">The sequence shown here is derived from an EMBL/GenBank/DDBJ whole genome shotgun (WGS) entry which is preliminary data.</text>
</comment>
<feature type="domain" description="Aminotransferase-like plant mobile" evidence="1">
    <location>
        <begin position="1"/>
        <end position="94"/>
    </location>
</feature>
<evidence type="ECO:0000313" key="3">
    <source>
        <dbReference type="Proteomes" id="UP001497480"/>
    </source>
</evidence>
<dbReference type="InterPro" id="IPR044824">
    <property type="entry name" value="MAIN-like"/>
</dbReference>
<evidence type="ECO:0000313" key="2">
    <source>
        <dbReference type="EMBL" id="CAL0318106.1"/>
    </source>
</evidence>
<organism evidence="2 3">
    <name type="scientific">Lupinus luteus</name>
    <name type="common">European yellow lupine</name>
    <dbReference type="NCBI Taxonomy" id="3873"/>
    <lineage>
        <taxon>Eukaryota</taxon>
        <taxon>Viridiplantae</taxon>
        <taxon>Streptophyta</taxon>
        <taxon>Embryophyta</taxon>
        <taxon>Tracheophyta</taxon>
        <taxon>Spermatophyta</taxon>
        <taxon>Magnoliopsida</taxon>
        <taxon>eudicotyledons</taxon>
        <taxon>Gunneridae</taxon>
        <taxon>Pentapetalae</taxon>
        <taxon>rosids</taxon>
        <taxon>fabids</taxon>
        <taxon>Fabales</taxon>
        <taxon>Fabaceae</taxon>
        <taxon>Papilionoideae</taxon>
        <taxon>50 kb inversion clade</taxon>
        <taxon>genistoids sensu lato</taxon>
        <taxon>core genistoids</taxon>
        <taxon>Genisteae</taxon>
        <taxon>Lupinus</taxon>
    </lineage>
</organism>
<dbReference type="AlphaFoldDB" id="A0AAV1X8N8"/>
<proteinExistence type="predicted"/>
<dbReference type="PANTHER" id="PTHR46033">
    <property type="entry name" value="PROTEIN MAIN-LIKE 2"/>
    <property type="match status" value="1"/>
</dbReference>
<protein>
    <recommendedName>
        <fullName evidence="1">Aminotransferase-like plant mobile domain-containing protein</fullName>
    </recommendedName>
</protein>
<name>A0AAV1X8N8_LUPLU</name>
<dbReference type="Pfam" id="PF10536">
    <property type="entry name" value="PMD"/>
    <property type="match status" value="1"/>
</dbReference>
<reference evidence="2 3" key="1">
    <citation type="submission" date="2024-03" db="EMBL/GenBank/DDBJ databases">
        <authorList>
            <person name="Martinez-Hernandez J."/>
        </authorList>
    </citation>
    <scope>NUCLEOTIDE SEQUENCE [LARGE SCALE GENOMIC DNA]</scope>
</reference>
<keyword evidence="3" id="KW-1185">Reference proteome</keyword>
<gene>
    <name evidence="2" type="ORF">LLUT_LOCUS19166</name>
</gene>
<dbReference type="InterPro" id="IPR019557">
    <property type="entry name" value="AminoTfrase-like_pln_mobile"/>
</dbReference>
<dbReference type="EMBL" id="CAXHTB010000013">
    <property type="protein sequence ID" value="CAL0318106.1"/>
    <property type="molecule type" value="Genomic_DNA"/>
</dbReference>
<dbReference type="Proteomes" id="UP001497480">
    <property type="component" value="Unassembled WGS sequence"/>
</dbReference>
<dbReference type="PANTHER" id="PTHR46033:SF8">
    <property type="entry name" value="PROTEIN MAINTENANCE OF MERISTEMS-LIKE"/>
    <property type="match status" value="1"/>
</dbReference>
<evidence type="ECO:0000259" key="1">
    <source>
        <dbReference type="Pfam" id="PF10536"/>
    </source>
</evidence>
<accession>A0AAV1X8N8</accession>
<sequence length="99" mass="11428">MIGGFLLPDTSGSRIHLMYLPLLDDLSETFEYSWRSAVLAILYRGLCRAATIKEQKEVGGCLLLLQSWAYDHIPILAPRLHDNTVQFYPLVKRYKFKIK</sequence>